<dbReference type="Proteomes" id="UP001597183">
    <property type="component" value="Unassembled WGS sequence"/>
</dbReference>
<dbReference type="RefSeq" id="WP_317797412.1">
    <property type="nucleotide sequence ID" value="NZ_AP028461.1"/>
</dbReference>
<feature type="region of interest" description="Disordered" evidence="1">
    <location>
        <begin position="41"/>
        <end position="143"/>
    </location>
</feature>
<accession>A0ABW4AEL1</accession>
<comment type="caution">
    <text evidence="2">The sequence shown here is derived from an EMBL/GenBank/DDBJ whole genome shotgun (WGS) entry which is preliminary data.</text>
</comment>
<feature type="compositionally biased region" description="Low complexity" evidence="1">
    <location>
        <begin position="80"/>
        <end position="99"/>
    </location>
</feature>
<evidence type="ECO:0000313" key="2">
    <source>
        <dbReference type="EMBL" id="MFD1369211.1"/>
    </source>
</evidence>
<keyword evidence="3" id="KW-1185">Reference proteome</keyword>
<evidence type="ECO:0008006" key="4">
    <source>
        <dbReference type="Google" id="ProtNLM"/>
    </source>
</evidence>
<evidence type="ECO:0000256" key="1">
    <source>
        <dbReference type="SAM" id="MobiDB-lite"/>
    </source>
</evidence>
<gene>
    <name evidence="2" type="ORF">ACFQ5G_28070</name>
</gene>
<protein>
    <recommendedName>
        <fullName evidence="4">Alanine and proline-rich secreted protein Apa</fullName>
    </recommendedName>
</protein>
<reference evidence="3" key="1">
    <citation type="journal article" date="2019" name="Int. J. Syst. Evol. Microbiol.">
        <title>The Global Catalogue of Microorganisms (GCM) 10K type strain sequencing project: providing services to taxonomists for standard genome sequencing and annotation.</title>
        <authorList>
            <consortium name="The Broad Institute Genomics Platform"/>
            <consortium name="The Broad Institute Genome Sequencing Center for Infectious Disease"/>
            <person name="Wu L."/>
            <person name="Ma J."/>
        </authorList>
    </citation>
    <scope>NUCLEOTIDE SEQUENCE [LARGE SCALE GENOMIC DNA]</scope>
    <source>
        <strain evidence="3">CCM 7526</strain>
    </source>
</reference>
<evidence type="ECO:0000313" key="3">
    <source>
        <dbReference type="Proteomes" id="UP001597183"/>
    </source>
</evidence>
<dbReference type="EMBL" id="JBHTMK010000038">
    <property type="protein sequence ID" value="MFD1369211.1"/>
    <property type="molecule type" value="Genomic_DNA"/>
</dbReference>
<name>A0ABW4AEL1_9ACTN</name>
<proteinExistence type="predicted"/>
<organism evidence="2 3">
    <name type="scientific">Actinoplanes sichuanensis</name>
    <dbReference type="NCBI Taxonomy" id="512349"/>
    <lineage>
        <taxon>Bacteria</taxon>
        <taxon>Bacillati</taxon>
        <taxon>Actinomycetota</taxon>
        <taxon>Actinomycetes</taxon>
        <taxon>Micromonosporales</taxon>
        <taxon>Micromonosporaceae</taxon>
        <taxon>Actinoplanes</taxon>
    </lineage>
</organism>
<feature type="compositionally biased region" description="Polar residues" evidence="1">
    <location>
        <begin position="42"/>
        <end position="55"/>
    </location>
</feature>
<feature type="compositionally biased region" description="Pro residues" evidence="1">
    <location>
        <begin position="61"/>
        <end position="71"/>
    </location>
</feature>
<sequence length="308" mass="31884">MRVTPTRLALTGLVVLLLGGSLLAGYVVDLTAARPRVVLPSPLSTDAVSGRSATAMSDPGPNSPNSPPGPPDSAGAEPLPGAANPSATSAGSAGPAPNSVDPQGAAQNSPGGTPPSEAAGATAFSPSLCDGPPPDDLPVTPLDGSARGVNGWKLQAGWSYFTDGSGFHVAVPDGWTHQLIGTTHCFRGPRNARTITLDAARDPTTDPLTVARAEETRLAASRMLPGYALVGVDQVPLLNKAADWEYRYNSANGTARHSVFRWFVMGGRAYALGWSTTEKTWTADLTKIRMIRSTFYSSRPTPSPSTGP</sequence>